<dbReference type="Gene3D" id="1.10.10.10">
    <property type="entry name" value="Winged helix-like DNA-binding domain superfamily/Winged helix DNA-binding domain"/>
    <property type="match status" value="1"/>
</dbReference>
<evidence type="ECO:0000256" key="2">
    <source>
        <dbReference type="ARBA" id="ARBA00023015"/>
    </source>
</evidence>
<feature type="DNA-binding region" description="Fork-head" evidence="6">
    <location>
        <begin position="166"/>
        <end position="273"/>
    </location>
</feature>
<feature type="region of interest" description="Disordered" evidence="7">
    <location>
        <begin position="135"/>
        <end position="159"/>
    </location>
</feature>
<sequence>MMNSSSQALAFYDTPDSLSLQEMVDCDSVEMDFNLNDPLFQLHENGLFQDTHHYLMSMRQERPRTDCPPAGDLTNLQWLQSVSIPMEKNASSEKQVMVDPNTALPVQWPNPQQVSMSHSQVNVTSAVATSQMLQARAVEGKPKSSHHGQKNGSKDGLKSQEKAYPKPLFSYSCLIAMALKNSDSGTLPVSEIYKFMMGKFPYFKTAPDGWKVSGNCFFFLQQNSVRHNLSLNKAFCKLERPQGASQRKGCLWSLKPERREQMDKEIKKWKKKHTEAIRASMANPDELSVSSDDLEYSPINILQEINQTENCEDRAAADAAKELFGNDLIQEIQQNDVLDWDDIISQSTDLSLDPPLSTCSTLPMSTQPLNGMNGCEPITTVEMENSSHFFVNSDGQDFDIPGPYVSHYYSMQPQQHINVSF</sequence>
<evidence type="ECO:0000256" key="7">
    <source>
        <dbReference type="SAM" id="MobiDB-lite"/>
    </source>
</evidence>
<dbReference type="AlphaFoldDB" id="A0AAD9QVI7"/>
<keyword evidence="1" id="KW-0217">Developmental protein</keyword>
<dbReference type="InterPro" id="IPR001766">
    <property type="entry name" value="Fork_head_dom"/>
</dbReference>
<reference evidence="9" key="2">
    <citation type="journal article" date="2023" name="Science">
        <title>Genomic signatures of disease resistance in endangered staghorn corals.</title>
        <authorList>
            <person name="Vollmer S.V."/>
            <person name="Selwyn J.D."/>
            <person name="Despard B.A."/>
            <person name="Roesel C.L."/>
        </authorList>
    </citation>
    <scope>NUCLEOTIDE SEQUENCE</scope>
    <source>
        <strain evidence="9">K2</strain>
    </source>
</reference>
<dbReference type="InterPro" id="IPR036390">
    <property type="entry name" value="WH_DNA-bd_sf"/>
</dbReference>
<evidence type="ECO:0000256" key="3">
    <source>
        <dbReference type="ARBA" id="ARBA00023125"/>
    </source>
</evidence>
<keyword evidence="4" id="KW-0804">Transcription</keyword>
<dbReference type="GO" id="GO:0000981">
    <property type="term" value="F:DNA-binding transcription factor activity, RNA polymerase II-specific"/>
    <property type="evidence" value="ECO:0007669"/>
    <property type="project" value="TreeGrafter"/>
</dbReference>
<dbReference type="SUPFAM" id="SSF46785">
    <property type="entry name" value="Winged helix' DNA-binding domain"/>
    <property type="match status" value="1"/>
</dbReference>
<gene>
    <name evidence="9" type="ORF">P5673_007138</name>
</gene>
<keyword evidence="10" id="KW-1185">Reference proteome</keyword>
<dbReference type="PROSITE" id="PS50039">
    <property type="entry name" value="FORK_HEAD_3"/>
    <property type="match status" value="1"/>
</dbReference>
<evidence type="ECO:0000259" key="8">
    <source>
        <dbReference type="PROSITE" id="PS50039"/>
    </source>
</evidence>
<dbReference type="Proteomes" id="UP001249851">
    <property type="component" value="Unassembled WGS sequence"/>
</dbReference>
<dbReference type="InterPro" id="IPR049624">
    <property type="entry name" value="FOXN1_4"/>
</dbReference>
<dbReference type="PANTHER" id="PTHR46721:SF3">
    <property type="entry name" value="FORKHEAD BOX N1"/>
    <property type="match status" value="1"/>
</dbReference>
<accession>A0AAD9QVI7</accession>
<organism evidence="9 10">
    <name type="scientific">Acropora cervicornis</name>
    <name type="common">Staghorn coral</name>
    <dbReference type="NCBI Taxonomy" id="6130"/>
    <lineage>
        <taxon>Eukaryota</taxon>
        <taxon>Metazoa</taxon>
        <taxon>Cnidaria</taxon>
        <taxon>Anthozoa</taxon>
        <taxon>Hexacorallia</taxon>
        <taxon>Scleractinia</taxon>
        <taxon>Astrocoeniina</taxon>
        <taxon>Acroporidae</taxon>
        <taxon>Acropora</taxon>
    </lineage>
</organism>
<dbReference type="GO" id="GO:0000976">
    <property type="term" value="F:transcription cis-regulatory region binding"/>
    <property type="evidence" value="ECO:0007669"/>
    <property type="project" value="TreeGrafter"/>
</dbReference>
<protein>
    <submittedName>
        <fullName evidence="9">Forkhead box protein N4</fullName>
    </submittedName>
</protein>
<dbReference type="InterPro" id="IPR036388">
    <property type="entry name" value="WH-like_DNA-bd_sf"/>
</dbReference>
<keyword evidence="2" id="KW-0805">Transcription regulation</keyword>
<dbReference type="PANTHER" id="PTHR46721">
    <property type="entry name" value="FORKHEAD BOX PROTEIN N1"/>
    <property type="match status" value="1"/>
</dbReference>
<name>A0AAD9QVI7_ACRCE</name>
<evidence type="ECO:0000256" key="5">
    <source>
        <dbReference type="ARBA" id="ARBA00023242"/>
    </source>
</evidence>
<dbReference type="SMART" id="SM00339">
    <property type="entry name" value="FH"/>
    <property type="match status" value="1"/>
</dbReference>
<evidence type="ECO:0000256" key="4">
    <source>
        <dbReference type="ARBA" id="ARBA00023163"/>
    </source>
</evidence>
<reference evidence="9" key="1">
    <citation type="journal article" date="2023" name="G3 (Bethesda)">
        <title>Whole genome assembly and annotation of the endangered Caribbean coral Acropora cervicornis.</title>
        <authorList>
            <person name="Selwyn J.D."/>
            <person name="Vollmer S.V."/>
        </authorList>
    </citation>
    <scope>NUCLEOTIDE SEQUENCE</scope>
    <source>
        <strain evidence="9">K2</strain>
    </source>
</reference>
<dbReference type="Pfam" id="PF00250">
    <property type="entry name" value="Forkhead"/>
    <property type="match status" value="1"/>
</dbReference>
<dbReference type="GO" id="GO:0005634">
    <property type="term" value="C:nucleus"/>
    <property type="evidence" value="ECO:0007669"/>
    <property type="project" value="UniProtKB-SubCell"/>
</dbReference>
<feature type="domain" description="Fork-head" evidence="8">
    <location>
        <begin position="166"/>
        <end position="273"/>
    </location>
</feature>
<evidence type="ECO:0000256" key="1">
    <source>
        <dbReference type="ARBA" id="ARBA00022473"/>
    </source>
</evidence>
<dbReference type="EMBL" id="JARQWQ010000012">
    <property type="protein sequence ID" value="KAK2568152.1"/>
    <property type="molecule type" value="Genomic_DNA"/>
</dbReference>
<keyword evidence="3 6" id="KW-0238">DNA-binding</keyword>
<dbReference type="PRINTS" id="PR00053">
    <property type="entry name" value="FORKHEAD"/>
</dbReference>
<evidence type="ECO:0000313" key="10">
    <source>
        <dbReference type="Proteomes" id="UP001249851"/>
    </source>
</evidence>
<comment type="caution">
    <text evidence="9">The sequence shown here is derived from an EMBL/GenBank/DDBJ whole genome shotgun (WGS) entry which is preliminary data.</text>
</comment>
<evidence type="ECO:0000313" key="9">
    <source>
        <dbReference type="EMBL" id="KAK2568152.1"/>
    </source>
</evidence>
<evidence type="ECO:0000256" key="6">
    <source>
        <dbReference type="PROSITE-ProRule" id="PRU00089"/>
    </source>
</evidence>
<proteinExistence type="predicted"/>
<keyword evidence="5 6" id="KW-0539">Nucleus</keyword>
<comment type="subcellular location">
    <subcellularLocation>
        <location evidence="6">Nucleus</location>
    </subcellularLocation>
</comment>